<dbReference type="SUPFAM" id="SSF48239">
    <property type="entry name" value="Terpenoid cyclases/Protein prenyltransferases"/>
    <property type="match status" value="2"/>
</dbReference>
<sequence length="1168" mass="126116">MRRKNTKLQFITLSVMIFFILNIIQFSGLTSQSANGQEAVYTSAEMAAKAVDFINDKYKAGEKIDGYTAYVLAMAGQDLSSEKWSINGTSLRSEIENLADLMGNNVNLINYVCLTQNNDGSFGPYANEYGTKVPLQALSTVKEDITVGSDVYNQVQSAIDNAVNFFKTKYQNGGMTYDVNGWSFDYRCVEALAKSGEDLSVGGWVYNGVSLKDSIMLSANSTARSIKKDSSVQDAVYLSKELTALYAVDKASTDIDVLAGAITAKQNGDGSFGTNMFDHIMVLNALGKAGAISNIDQTKAFNFIDNLKEIHKNSWGQDAGVAWGSQYTSGFEESDTTAQVITALSYFSEAKNEGSDVYKTIQGGLTYLNDVQDADTAAIVRIEGDSTFSSAETLLALKSLGYTFDQYTGTASKWVKNSRTKTITQCIKAVNKWGDAGRLDRLIRLLADRQKAEDPGKGSFENSVYSDMWAYLALGEAGKLDGLNTGDAKTYILSKQDTSGSWGEIFDQYYPDFLSTAQAIRSLSYLPEAGEADVQAAINKGLNYLKTLQRDDGSVSAKDDDPAVDNSELIITLNRLNIDPQGAEWTKTVDGKKFTPVSYLMNNTMNADGSFGASKNVFGATEALYAYLIQDGTGNPGGDGPGGGSSENRCSVNIAIVGKDDEIIYRPGSVILDKTSKWGITAMGALHATGLSYVGDSSFVKSIDGLANSGMNGWMYSVNGVVPMTTASDKVVKEGDRVIWWYSTDMNSSGPSWDSLLKGSAGAGGNQSAAASSTSLIEQNKELPDALQVSEKALAALEQIALLLNPQDIEKENTLDASVQDDEINNVIVVGSRQPLNLALLKTLKKELDQNEVQLTQKVEADSGAVLLDAKEELALVIPAKSLNKDMEINVKEAAAGNQQETAAPSGFRQVSAIYDFGPKDTVFTMPATLTFKLVMPPLVKPDRLVLAYYDKVAGKWVSVPAVVDLDKGLVLTKLRHLGQYAVFARESLKTFADVNETSSSWAKDYIENLAGAGIVDGIDATHFEPSRKVTRAELTSLLVKALGISTDQSSAISLKDVQADDWYAGAVGAAQAAGLITGYEDGTFRPGNTVSREELAVILVRAMKLESDQEKMWFADIDKINSWARDSVFTASSKGLIKGFPDGTFRPDVAAGRDECAVIIFRMLNEY</sequence>
<dbReference type="PROSITE" id="PS51272">
    <property type="entry name" value="SLH"/>
    <property type="match status" value="3"/>
</dbReference>
<evidence type="ECO:0000313" key="4">
    <source>
        <dbReference type="Proteomes" id="UP000002217"/>
    </source>
</evidence>
<dbReference type="STRING" id="485916.Dtox_0559"/>
<dbReference type="PANTHER" id="PTHR43308">
    <property type="entry name" value="OUTER MEMBRANE PROTEIN ALPHA-RELATED"/>
    <property type="match status" value="1"/>
</dbReference>
<proteinExistence type="predicted"/>
<dbReference type="Proteomes" id="UP000002217">
    <property type="component" value="Chromosome"/>
</dbReference>
<dbReference type="Gene3D" id="1.50.10.20">
    <property type="match status" value="1"/>
</dbReference>
<evidence type="ECO:0000259" key="2">
    <source>
        <dbReference type="PROSITE" id="PS51272"/>
    </source>
</evidence>
<dbReference type="EMBL" id="CP001720">
    <property type="protein sequence ID" value="ACV61479.1"/>
    <property type="molecule type" value="Genomic_DNA"/>
</dbReference>
<reference evidence="3 4" key="1">
    <citation type="journal article" date="2009" name="Stand. Genomic Sci.">
        <title>Complete genome sequence of Desulfotomaculum acetoxidans type strain (5575).</title>
        <authorList>
            <person name="Spring S."/>
            <person name="Lapidus A."/>
            <person name="Schroder M."/>
            <person name="Gleim D."/>
            <person name="Sims D."/>
            <person name="Meincke L."/>
            <person name="Glavina Del Rio T."/>
            <person name="Tice H."/>
            <person name="Copeland A."/>
            <person name="Cheng J.F."/>
            <person name="Lucas S."/>
            <person name="Chen F."/>
            <person name="Nolan M."/>
            <person name="Bruce D."/>
            <person name="Goodwin L."/>
            <person name="Pitluck S."/>
            <person name="Ivanova N."/>
            <person name="Mavromatis K."/>
            <person name="Mikhailova N."/>
            <person name="Pati A."/>
            <person name="Chen A."/>
            <person name="Palaniappan K."/>
            <person name="Land M."/>
            <person name="Hauser L."/>
            <person name="Chang Y.J."/>
            <person name="Jeffries C.D."/>
            <person name="Chain P."/>
            <person name="Saunders E."/>
            <person name="Brettin T."/>
            <person name="Detter J.C."/>
            <person name="Goker M."/>
            <person name="Bristow J."/>
            <person name="Eisen J.A."/>
            <person name="Markowitz V."/>
            <person name="Hugenholtz P."/>
            <person name="Kyrpides N.C."/>
            <person name="Klenk H.P."/>
            <person name="Han C."/>
        </authorList>
    </citation>
    <scope>NUCLEOTIDE SEQUENCE [LARGE SCALE GENOMIC DNA]</scope>
    <source>
        <strain evidence="4">ATCC 49208 / DSM 771 / VKM B-1644</strain>
    </source>
</reference>
<dbReference type="Pfam" id="PF00395">
    <property type="entry name" value="SLH"/>
    <property type="match status" value="3"/>
</dbReference>
<organism evidence="3 4">
    <name type="scientific">Desulfofarcimen acetoxidans (strain ATCC 49208 / DSM 771 / KCTC 5769 / VKM B-1644 / 5575)</name>
    <name type="common">Desulfotomaculum acetoxidans</name>
    <dbReference type="NCBI Taxonomy" id="485916"/>
    <lineage>
        <taxon>Bacteria</taxon>
        <taxon>Bacillati</taxon>
        <taxon>Bacillota</taxon>
        <taxon>Clostridia</taxon>
        <taxon>Eubacteriales</taxon>
        <taxon>Peptococcaceae</taxon>
        <taxon>Desulfofarcimen</taxon>
    </lineage>
</organism>
<accession>C8W624</accession>
<gene>
    <name evidence="3" type="ordered locus">Dtox_0559</name>
</gene>
<dbReference type="CDD" id="cd00688">
    <property type="entry name" value="ISOPREN_C2_like"/>
    <property type="match status" value="2"/>
</dbReference>
<feature type="domain" description="SLH" evidence="2">
    <location>
        <begin position="1051"/>
        <end position="1114"/>
    </location>
</feature>
<dbReference type="Pfam" id="PF14478">
    <property type="entry name" value="DUF4430"/>
    <property type="match status" value="1"/>
</dbReference>
<feature type="domain" description="SLH" evidence="2">
    <location>
        <begin position="989"/>
        <end position="1050"/>
    </location>
</feature>
<dbReference type="eggNOG" id="COG1657">
    <property type="taxonomic scope" value="Bacteria"/>
</dbReference>
<dbReference type="HOGENOM" id="CLU_008214_0_0_9"/>
<dbReference type="Gene3D" id="2.170.130.30">
    <property type="match status" value="1"/>
</dbReference>
<keyword evidence="1" id="KW-0677">Repeat</keyword>
<dbReference type="PANTHER" id="PTHR43308:SF5">
    <property type="entry name" value="S-LAYER PROTEIN _ PEPTIDOGLYCAN ENDO-BETA-N-ACETYLGLUCOSAMINIDASE"/>
    <property type="match status" value="1"/>
</dbReference>
<dbReference type="OrthoDB" id="1947068at2"/>
<dbReference type="InterPro" id="IPR027954">
    <property type="entry name" value="Transcobalamin-like_C"/>
</dbReference>
<dbReference type="AlphaFoldDB" id="C8W624"/>
<name>C8W624_DESAS</name>
<keyword evidence="4" id="KW-1185">Reference proteome</keyword>
<evidence type="ECO:0000256" key="1">
    <source>
        <dbReference type="ARBA" id="ARBA00022737"/>
    </source>
</evidence>
<feature type="domain" description="SLH" evidence="2">
    <location>
        <begin position="1115"/>
        <end position="1168"/>
    </location>
</feature>
<dbReference type="InterPro" id="IPR008930">
    <property type="entry name" value="Terpenoid_cyclase/PrenylTrfase"/>
</dbReference>
<protein>
    <submittedName>
        <fullName evidence="3">S-layer domain protein</fullName>
    </submittedName>
</protein>
<dbReference type="InterPro" id="IPR051465">
    <property type="entry name" value="Cell_Envelope_Struct_Comp"/>
</dbReference>
<dbReference type="RefSeq" id="WP_015756198.1">
    <property type="nucleotide sequence ID" value="NC_013216.1"/>
</dbReference>
<dbReference type="InterPro" id="IPR001119">
    <property type="entry name" value="SLH_dom"/>
</dbReference>
<dbReference type="KEGG" id="dae:Dtox_0559"/>
<evidence type="ECO:0000313" key="3">
    <source>
        <dbReference type="EMBL" id="ACV61479.1"/>
    </source>
</evidence>